<comment type="similarity">
    <text evidence="2">Belongs to the HAD-like hydrolase superfamily. CbbY/CbbZ/Gph/YieH family.</text>
</comment>
<dbReference type="AlphaFoldDB" id="A8LPG8"/>
<dbReference type="RefSeq" id="WP_012177223.1">
    <property type="nucleotide sequence ID" value="NC_009952.1"/>
</dbReference>
<dbReference type="Gene3D" id="3.40.50.1000">
    <property type="entry name" value="HAD superfamily/HAD-like"/>
    <property type="match status" value="1"/>
</dbReference>
<gene>
    <name evidence="5" type="ordered locus">Dshi_0545</name>
</gene>
<dbReference type="NCBIfam" id="TIGR01549">
    <property type="entry name" value="HAD-SF-IA-v1"/>
    <property type="match status" value="1"/>
</dbReference>
<evidence type="ECO:0000256" key="4">
    <source>
        <dbReference type="ARBA" id="ARBA00022842"/>
    </source>
</evidence>
<keyword evidence="3" id="KW-0479">Metal-binding</keyword>
<dbReference type="NCBIfam" id="TIGR01509">
    <property type="entry name" value="HAD-SF-IA-v3"/>
    <property type="match status" value="1"/>
</dbReference>
<dbReference type="InterPro" id="IPR036412">
    <property type="entry name" value="HAD-like_sf"/>
</dbReference>
<dbReference type="SUPFAM" id="SSF56784">
    <property type="entry name" value="HAD-like"/>
    <property type="match status" value="1"/>
</dbReference>
<keyword evidence="6" id="KW-1185">Reference proteome</keyword>
<dbReference type="KEGG" id="dsh:Dshi_0545"/>
<dbReference type="InterPro" id="IPR041492">
    <property type="entry name" value="HAD_2"/>
</dbReference>
<dbReference type="InterPro" id="IPR006439">
    <property type="entry name" value="HAD-SF_hydro_IA"/>
</dbReference>
<organism evidence="5 6">
    <name type="scientific">Dinoroseobacter shibae (strain DSM 16493 / NCIMB 14021 / DFL 12)</name>
    <dbReference type="NCBI Taxonomy" id="398580"/>
    <lineage>
        <taxon>Bacteria</taxon>
        <taxon>Pseudomonadati</taxon>
        <taxon>Pseudomonadota</taxon>
        <taxon>Alphaproteobacteria</taxon>
        <taxon>Rhodobacterales</taxon>
        <taxon>Roseobacteraceae</taxon>
        <taxon>Dinoroseobacter</taxon>
    </lineage>
</organism>
<protein>
    <submittedName>
        <fullName evidence="5">HAD-superfamily hydrolase</fullName>
        <ecNumber evidence="5">3.1.3.-</ecNumber>
    </submittedName>
</protein>
<reference evidence="6" key="1">
    <citation type="journal article" date="2010" name="ISME J.">
        <title>The complete genome sequence of the algal symbiont Dinoroseobacter shibae: a hitchhiker's guide to life in the sea.</title>
        <authorList>
            <person name="Wagner-Dobler I."/>
            <person name="Ballhausen B."/>
            <person name="Berger M."/>
            <person name="Brinkhoff T."/>
            <person name="Buchholz I."/>
            <person name="Bunk B."/>
            <person name="Cypionka H."/>
            <person name="Daniel R."/>
            <person name="Drepper T."/>
            <person name="Gerdts G."/>
            <person name="Hahnke S."/>
            <person name="Han C."/>
            <person name="Jahn D."/>
            <person name="Kalhoefer D."/>
            <person name="Kiss H."/>
            <person name="Klenk H.P."/>
            <person name="Kyrpides N."/>
            <person name="Liebl W."/>
            <person name="Liesegang H."/>
            <person name="Meincke L."/>
            <person name="Pati A."/>
            <person name="Petersen J."/>
            <person name="Piekarski T."/>
            <person name="Pommerenke C."/>
            <person name="Pradella S."/>
            <person name="Pukall R."/>
            <person name="Rabus R."/>
            <person name="Stackebrandt E."/>
            <person name="Thole S."/>
            <person name="Thompson L."/>
            <person name="Tielen P."/>
            <person name="Tomasch J."/>
            <person name="von Jan M."/>
            <person name="Wanphrut N."/>
            <person name="Wichels A."/>
            <person name="Zech H."/>
            <person name="Simon M."/>
        </authorList>
    </citation>
    <scope>NUCLEOTIDE SEQUENCE [LARGE SCALE GENOMIC DNA]</scope>
    <source>
        <strain evidence="6">DSM 16493 / NCIMB 14021 / DFL 12</strain>
    </source>
</reference>
<dbReference type="PANTHER" id="PTHR46193:SF10">
    <property type="entry name" value="6-PHOSPHOGLUCONATE PHOSPHATASE"/>
    <property type="match status" value="1"/>
</dbReference>
<dbReference type="SFLD" id="SFLDS00003">
    <property type="entry name" value="Haloacid_Dehalogenase"/>
    <property type="match status" value="1"/>
</dbReference>
<dbReference type="PANTHER" id="PTHR46193">
    <property type="entry name" value="6-PHOSPHOGLUCONATE PHOSPHATASE"/>
    <property type="match status" value="1"/>
</dbReference>
<dbReference type="OrthoDB" id="9797743at2"/>
<comment type="cofactor">
    <cofactor evidence="1">
        <name>Mg(2+)</name>
        <dbReference type="ChEBI" id="CHEBI:18420"/>
    </cofactor>
</comment>
<keyword evidence="4" id="KW-0460">Magnesium</keyword>
<dbReference type="InterPro" id="IPR051600">
    <property type="entry name" value="Beta-PGM-like"/>
</dbReference>
<dbReference type="EMBL" id="CP000830">
    <property type="protein sequence ID" value="ABV92291.1"/>
    <property type="molecule type" value="Genomic_DNA"/>
</dbReference>
<evidence type="ECO:0000256" key="1">
    <source>
        <dbReference type="ARBA" id="ARBA00001946"/>
    </source>
</evidence>
<sequence>MNTPRKLRLPQTCTDLFGDVDLVIFDFDGVIADSEVISLATLQASLKAFGMDLTIEEIRQKFLGKSLKTISTYVDQHSSSQAAADFGNAWQAELYSRFRAELKPLPHLEKLLFELAETATRFCIASSGTFERINVALSAMSMSDCFDHVFSSEQVSRGKPAPDLFLMAAEALDVSPSRCLVIEDSLYGIRAAKAAGMRGVGFLGGAHLQGIVEQHGKTLLENGADMILASHQDIAARLAPKRTQQN</sequence>
<evidence type="ECO:0000256" key="3">
    <source>
        <dbReference type="ARBA" id="ARBA00022723"/>
    </source>
</evidence>
<dbReference type="GO" id="GO:0016787">
    <property type="term" value="F:hydrolase activity"/>
    <property type="evidence" value="ECO:0007669"/>
    <property type="project" value="UniProtKB-KW"/>
</dbReference>
<dbReference type="STRING" id="398580.Dshi_0545"/>
<dbReference type="Gene3D" id="1.10.150.240">
    <property type="entry name" value="Putative phosphatase, domain 2"/>
    <property type="match status" value="1"/>
</dbReference>
<accession>A8LPG8</accession>
<dbReference type="SFLD" id="SFLDG01129">
    <property type="entry name" value="C1.5:_HAD__Beta-PGM__Phosphata"/>
    <property type="match status" value="1"/>
</dbReference>
<name>A8LPG8_DINSH</name>
<dbReference type="eggNOG" id="COG0637">
    <property type="taxonomic scope" value="Bacteria"/>
</dbReference>
<dbReference type="GO" id="GO:0046872">
    <property type="term" value="F:metal ion binding"/>
    <property type="evidence" value="ECO:0007669"/>
    <property type="project" value="UniProtKB-KW"/>
</dbReference>
<dbReference type="HOGENOM" id="CLU_045011_13_2_5"/>
<dbReference type="InterPro" id="IPR023198">
    <property type="entry name" value="PGP-like_dom2"/>
</dbReference>
<dbReference type="InterPro" id="IPR023214">
    <property type="entry name" value="HAD_sf"/>
</dbReference>
<evidence type="ECO:0000313" key="5">
    <source>
        <dbReference type="EMBL" id="ABV92291.1"/>
    </source>
</evidence>
<proteinExistence type="inferred from homology"/>
<evidence type="ECO:0000256" key="2">
    <source>
        <dbReference type="ARBA" id="ARBA00006171"/>
    </source>
</evidence>
<dbReference type="EC" id="3.1.3.-" evidence="5"/>
<dbReference type="PRINTS" id="PR00413">
    <property type="entry name" value="HADHALOGNASE"/>
</dbReference>
<dbReference type="SFLD" id="SFLDG01135">
    <property type="entry name" value="C1.5.6:_HAD__Beta-PGM__Phospha"/>
    <property type="match status" value="1"/>
</dbReference>
<dbReference type="Pfam" id="PF13419">
    <property type="entry name" value="HAD_2"/>
    <property type="match status" value="1"/>
</dbReference>
<evidence type="ECO:0000313" key="6">
    <source>
        <dbReference type="Proteomes" id="UP000006833"/>
    </source>
</evidence>
<dbReference type="Proteomes" id="UP000006833">
    <property type="component" value="Chromosome"/>
</dbReference>
<keyword evidence="5" id="KW-0378">Hydrolase</keyword>